<dbReference type="EMBL" id="PYGD01000001">
    <property type="protein sequence ID" value="PSK94372.1"/>
    <property type="molecule type" value="Genomic_DNA"/>
</dbReference>
<dbReference type="PANTHER" id="PTHR36113">
    <property type="entry name" value="LYASE, PUTATIVE-RELATED-RELATED"/>
    <property type="match status" value="1"/>
</dbReference>
<protein>
    <recommendedName>
        <fullName evidence="3">Glyoxalase/bleomycin resistance protein/dioxygenase superfamily protein</fullName>
    </recommendedName>
</protein>
<dbReference type="Gene3D" id="3.10.180.10">
    <property type="entry name" value="2,3-Dihydroxybiphenyl 1,2-Dioxygenase, domain 1"/>
    <property type="match status" value="1"/>
</dbReference>
<evidence type="ECO:0000313" key="2">
    <source>
        <dbReference type="Proteomes" id="UP000240572"/>
    </source>
</evidence>
<comment type="caution">
    <text evidence="1">The sequence shown here is derived from an EMBL/GenBank/DDBJ whole genome shotgun (WGS) entry which is preliminary data.</text>
</comment>
<dbReference type="InterPro" id="IPR051332">
    <property type="entry name" value="Fosfomycin_Res_Enzymes"/>
</dbReference>
<dbReference type="PANTHER" id="PTHR36113:SF3">
    <property type="entry name" value="SLL5075 PROTEIN"/>
    <property type="match status" value="1"/>
</dbReference>
<sequence>MSRIPEAITFFETHFGFTCVEVKGDAALAVLRGADGFILVLMRAKEQPLYPKFFHIGFLQQDAAAVDYIFEQLNNDPALQPEKPGKIRDTYGFYFYFDTLMIEISCPQPV</sequence>
<dbReference type="Proteomes" id="UP000240572">
    <property type="component" value="Unassembled WGS sequence"/>
</dbReference>
<proteinExistence type="predicted"/>
<dbReference type="InterPro" id="IPR029068">
    <property type="entry name" value="Glyas_Bleomycin-R_OHBP_Dase"/>
</dbReference>
<gene>
    <name evidence="1" type="ORF">B0I18_101527</name>
</gene>
<reference evidence="1 2" key="1">
    <citation type="submission" date="2018-03" db="EMBL/GenBank/DDBJ databases">
        <title>Genomic Encyclopedia of Type Strains, Phase III (KMG-III): the genomes of soil and plant-associated and newly described type strains.</title>
        <authorList>
            <person name="Whitman W."/>
        </authorList>
    </citation>
    <scope>NUCLEOTIDE SEQUENCE [LARGE SCALE GENOMIC DNA]</scope>
    <source>
        <strain evidence="1 2">CGMCC 1.12700</strain>
    </source>
</reference>
<dbReference type="SUPFAM" id="SSF54593">
    <property type="entry name" value="Glyoxalase/Bleomycin resistance protein/Dihydroxybiphenyl dioxygenase"/>
    <property type="match status" value="1"/>
</dbReference>
<evidence type="ECO:0000313" key="1">
    <source>
        <dbReference type="EMBL" id="PSK94372.1"/>
    </source>
</evidence>
<name>A0A2P8DAX8_9BACT</name>
<dbReference type="CDD" id="cd06587">
    <property type="entry name" value="VOC"/>
    <property type="match status" value="1"/>
</dbReference>
<evidence type="ECO:0008006" key="3">
    <source>
        <dbReference type="Google" id="ProtNLM"/>
    </source>
</evidence>
<organism evidence="1 2">
    <name type="scientific">Taibaiella chishuiensis</name>
    <dbReference type="NCBI Taxonomy" id="1434707"/>
    <lineage>
        <taxon>Bacteria</taxon>
        <taxon>Pseudomonadati</taxon>
        <taxon>Bacteroidota</taxon>
        <taxon>Chitinophagia</taxon>
        <taxon>Chitinophagales</taxon>
        <taxon>Chitinophagaceae</taxon>
        <taxon>Taibaiella</taxon>
    </lineage>
</organism>
<dbReference type="AlphaFoldDB" id="A0A2P8DAX8"/>
<accession>A0A2P8DAX8</accession>
<keyword evidence="2" id="KW-1185">Reference proteome</keyword>